<dbReference type="Proteomes" id="UP000253782">
    <property type="component" value="Unassembled WGS sequence"/>
</dbReference>
<dbReference type="PROSITE" id="PS50075">
    <property type="entry name" value="CARRIER"/>
    <property type="match status" value="1"/>
</dbReference>
<dbReference type="RefSeq" id="WP_114843574.1">
    <property type="nucleotide sequence ID" value="NZ_JBHSPE010000001.1"/>
</dbReference>
<sequence>MQDLTASVISVIAETFSVDASSISRHTVAADVDGWDSLSHTVLMIRLEKCLGMRIDERVALKANSVGALIDALRNESACGEST</sequence>
<organism evidence="2 3">
    <name type="scientific">Dyella tabacisoli</name>
    <dbReference type="NCBI Taxonomy" id="2282381"/>
    <lineage>
        <taxon>Bacteria</taxon>
        <taxon>Pseudomonadati</taxon>
        <taxon>Pseudomonadota</taxon>
        <taxon>Gammaproteobacteria</taxon>
        <taxon>Lysobacterales</taxon>
        <taxon>Rhodanobacteraceae</taxon>
        <taxon>Dyella</taxon>
    </lineage>
</organism>
<reference evidence="2 3" key="1">
    <citation type="submission" date="2018-07" db="EMBL/GenBank/DDBJ databases">
        <title>Dyella tabacisoli L4-6T, whole genome shotgun sequence.</title>
        <authorList>
            <person name="Zhou X.-K."/>
            <person name="Li W.-J."/>
            <person name="Duan Y.-Q."/>
        </authorList>
    </citation>
    <scope>NUCLEOTIDE SEQUENCE [LARGE SCALE GENOMIC DNA]</scope>
    <source>
        <strain evidence="2 3">L4-6</strain>
    </source>
</reference>
<feature type="domain" description="Carrier" evidence="1">
    <location>
        <begin position="2"/>
        <end position="77"/>
    </location>
</feature>
<evidence type="ECO:0000259" key="1">
    <source>
        <dbReference type="PROSITE" id="PS50075"/>
    </source>
</evidence>
<dbReference type="SUPFAM" id="SSF47336">
    <property type="entry name" value="ACP-like"/>
    <property type="match status" value="1"/>
</dbReference>
<dbReference type="Pfam" id="PF00550">
    <property type="entry name" value="PP-binding"/>
    <property type="match status" value="1"/>
</dbReference>
<keyword evidence="3" id="KW-1185">Reference proteome</keyword>
<accession>A0A369US89</accession>
<dbReference type="AlphaFoldDB" id="A0A369US89"/>
<evidence type="ECO:0000313" key="3">
    <source>
        <dbReference type="Proteomes" id="UP000253782"/>
    </source>
</evidence>
<dbReference type="InterPro" id="IPR036736">
    <property type="entry name" value="ACP-like_sf"/>
</dbReference>
<dbReference type="InterPro" id="IPR009081">
    <property type="entry name" value="PP-bd_ACP"/>
</dbReference>
<proteinExistence type="predicted"/>
<dbReference type="EMBL" id="QQAH01000001">
    <property type="protein sequence ID" value="RDD83183.1"/>
    <property type="molecule type" value="Genomic_DNA"/>
</dbReference>
<dbReference type="Gene3D" id="1.10.1200.10">
    <property type="entry name" value="ACP-like"/>
    <property type="match status" value="1"/>
</dbReference>
<evidence type="ECO:0000313" key="2">
    <source>
        <dbReference type="EMBL" id="RDD83183.1"/>
    </source>
</evidence>
<dbReference type="OrthoDB" id="9811033at2"/>
<protein>
    <submittedName>
        <fullName evidence="2">Acyl carrier protein</fullName>
    </submittedName>
</protein>
<comment type="caution">
    <text evidence="2">The sequence shown here is derived from an EMBL/GenBank/DDBJ whole genome shotgun (WGS) entry which is preliminary data.</text>
</comment>
<name>A0A369US89_9GAMM</name>
<gene>
    <name evidence="2" type="ORF">DVJ77_00825</name>
</gene>